<keyword evidence="1" id="KW-0614">Plasmid</keyword>
<dbReference type="AlphaFoldDB" id="A0A0H5P9N0"/>
<geneLocation type="plasmid" evidence="1">
    <name>4</name>
</geneLocation>
<dbReference type="Proteomes" id="UP000057820">
    <property type="component" value="Plasmid 4"/>
</dbReference>
<dbReference type="EMBL" id="LN868941">
    <property type="protein sequence ID" value="CRY84535.1"/>
    <property type="molecule type" value="Genomic_DNA"/>
</dbReference>
<proteinExistence type="predicted"/>
<dbReference type="RefSeq" id="WP_060595225.1">
    <property type="nucleotide sequence ID" value="NZ_CP031419.1"/>
</dbReference>
<organism evidence="1 2">
    <name type="scientific">Nocardia farcinica</name>
    <dbReference type="NCBI Taxonomy" id="37329"/>
    <lineage>
        <taxon>Bacteria</taxon>
        <taxon>Bacillati</taxon>
        <taxon>Actinomycetota</taxon>
        <taxon>Actinomycetes</taxon>
        <taxon>Mycobacteriales</taxon>
        <taxon>Nocardiaceae</taxon>
        <taxon>Nocardia</taxon>
    </lineage>
</organism>
<name>A0A0H5P9N0_NOCFR</name>
<protein>
    <recommendedName>
        <fullName evidence="3">PemK-like protein</fullName>
    </recommendedName>
</protein>
<dbReference type="GeneID" id="57066899"/>
<accession>A0A0H5P9N0</accession>
<evidence type="ECO:0008006" key="3">
    <source>
        <dbReference type="Google" id="ProtNLM"/>
    </source>
</evidence>
<sequence>MRELHQGDIYTIAAGDGYLTVVIVDGQALLRHRDVALAVPVVDAREMPQDLRIFSVGWDEGRVLAVHRFIPCVRAVLEAGTYDGTVTTEMLDFIKMVLAVRFDL</sequence>
<evidence type="ECO:0000313" key="1">
    <source>
        <dbReference type="EMBL" id="CRY84535.1"/>
    </source>
</evidence>
<dbReference type="KEGG" id="nfr:ERS450000_06077"/>
<reference evidence="2" key="1">
    <citation type="submission" date="2015-03" db="EMBL/GenBank/DDBJ databases">
        <authorList>
            <consortium name="Pathogen Informatics"/>
        </authorList>
    </citation>
    <scope>NUCLEOTIDE SEQUENCE [LARGE SCALE GENOMIC DNA]</scope>
    <source>
        <strain evidence="2">NCTC11134</strain>
        <plasmid evidence="2">4</plasmid>
    </source>
</reference>
<evidence type="ECO:0000313" key="2">
    <source>
        <dbReference type="Proteomes" id="UP000057820"/>
    </source>
</evidence>
<gene>
    <name evidence="1" type="ORF">ERS450000_06077</name>
</gene>